<dbReference type="Gene3D" id="2.80.10.50">
    <property type="match status" value="1"/>
</dbReference>
<evidence type="ECO:0000313" key="2">
    <source>
        <dbReference type="EMBL" id="GIG48452.1"/>
    </source>
</evidence>
<gene>
    <name evidence="2" type="ORF">Dsi01nite_064930</name>
</gene>
<protein>
    <recommendedName>
        <fullName evidence="4">Ricin B lectin domain-containing protein</fullName>
    </recommendedName>
</protein>
<dbReference type="RefSeq" id="WP_203850163.1">
    <property type="nucleotide sequence ID" value="NZ_BAAAVW010000003.1"/>
</dbReference>
<evidence type="ECO:0008006" key="4">
    <source>
        <dbReference type="Google" id="ProtNLM"/>
    </source>
</evidence>
<evidence type="ECO:0000256" key="1">
    <source>
        <dbReference type="SAM" id="SignalP"/>
    </source>
</evidence>
<dbReference type="CDD" id="cd00161">
    <property type="entry name" value="beta-trefoil_Ricin-like"/>
    <property type="match status" value="2"/>
</dbReference>
<name>A0A919PRL8_9ACTN</name>
<feature type="chain" id="PRO_5036861232" description="Ricin B lectin domain-containing protein" evidence="1">
    <location>
        <begin position="34"/>
        <end position="214"/>
    </location>
</feature>
<keyword evidence="1" id="KW-0732">Signal</keyword>
<feature type="signal peptide" evidence="1">
    <location>
        <begin position="1"/>
        <end position="33"/>
    </location>
</feature>
<reference evidence="2" key="1">
    <citation type="submission" date="2021-01" db="EMBL/GenBank/DDBJ databases">
        <title>Whole genome shotgun sequence of Dactylosporangium siamense NBRC 106093.</title>
        <authorList>
            <person name="Komaki H."/>
            <person name="Tamura T."/>
        </authorList>
    </citation>
    <scope>NUCLEOTIDE SEQUENCE</scope>
    <source>
        <strain evidence="2">NBRC 106093</strain>
    </source>
</reference>
<comment type="caution">
    <text evidence="2">The sequence shown here is derived from an EMBL/GenBank/DDBJ whole genome shotgun (WGS) entry which is preliminary data.</text>
</comment>
<sequence length="214" mass="22500">MPTKTFRRTASLIGGAALATGLLAGFTAGPAAAEDVRPPVKSQVIEPAGTANVLVPNGANAGARIVSKPRIGKAAQTPDSQVWTKLFPKVIDANGKVVRNTTSYAFQPSLQPGSRPLCIDVVGDSQQAGAALELRPCDGTPSQAFVFLTNDAQTFVQNAGSGLQMTVEANGTVVQRGFFKRVPNESREQTRERNRLTNTQLFRVGPREVGVGGA</sequence>
<accession>A0A919PRL8</accession>
<dbReference type="EMBL" id="BONQ01000105">
    <property type="protein sequence ID" value="GIG48452.1"/>
    <property type="molecule type" value="Genomic_DNA"/>
</dbReference>
<dbReference type="AlphaFoldDB" id="A0A919PRL8"/>
<keyword evidence="3" id="KW-1185">Reference proteome</keyword>
<organism evidence="2 3">
    <name type="scientific">Dactylosporangium siamense</name>
    <dbReference type="NCBI Taxonomy" id="685454"/>
    <lineage>
        <taxon>Bacteria</taxon>
        <taxon>Bacillati</taxon>
        <taxon>Actinomycetota</taxon>
        <taxon>Actinomycetes</taxon>
        <taxon>Micromonosporales</taxon>
        <taxon>Micromonosporaceae</taxon>
        <taxon>Dactylosporangium</taxon>
    </lineage>
</organism>
<dbReference type="InterPro" id="IPR035992">
    <property type="entry name" value="Ricin_B-like_lectins"/>
</dbReference>
<dbReference type="Proteomes" id="UP000660611">
    <property type="component" value="Unassembled WGS sequence"/>
</dbReference>
<dbReference type="SUPFAM" id="SSF50370">
    <property type="entry name" value="Ricin B-like lectins"/>
    <property type="match status" value="1"/>
</dbReference>
<evidence type="ECO:0000313" key="3">
    <source>
        <dbReference type="Proteomes" id="UP000660611"/>
    </source>
</evidence>
<proteinExistence type="predicted"/>